<dbReference type="AlphaFoldDB" id="A0AAE0S1V0"/>
<organism evidence="4 5">
    <name type="scientific">Potamilus streckersoni</name>
    <dbReference type="NCBI Taxonomy" id="2493646"/>
    <lineage>
        <taxon>Eukaryota</taxon>
        <taxon>Metazoa</taxon>
        <taxon>Spiralia</taxon>
        <taxon>Lophotrochozoa</taxon>
        <taxon>Mollusca</taxon>
        <taxon>Bivalvia</taxon>
        <taxon>Autobranchia</taxon>
        <taxon>Heteroconchia</taxon>
        <taxon>Palaeoheterodonta</taxon>
        <taxon>Unionida</taxon>
        <taxon>Unionoidea</taxon>
        <taxon>Unionidae</taxon>
        <taxon>Ambleminae</taxon>
        <taxon>Lampsilini</taxon>
        <taxon>Potamilus</taxon>
    </lineage>
</organism>
<dbReference type="EMBL" id="JAEAOA010001560">
    <property type="protein sequence ID" value="KAK3583538.1"/>
    <property type="molecule type" value="Genomic_DNA"/>
</dbReference>
<feature type="chain" id="PRO_5041971127" evidence="3">
    <location>
        <begin position="21"/>
        <end position="749"/>
    </location>
</feature>
<dbReference type="Proteomes" id="UP001195483">
    <property type="component" value="Unassembled WGS sequence"/>
</dbReference>
<keyword evidence="5" id="KW-1185">Reference proteome</keyword>
<sequence length="749" mass="80303">MDSNKVPFTILALIVMTASATLPSTDETTKLNTEEPLSSRDNFTNRANDSNTISAFKTILTFTPGSNVSGWTTDMKKESTTHLPEKYEPSTRDRDIMERTYLALDQGMNTRESDVTQSVHDSDDVAFGSIPSAHSEVFSSTIISNNKNMTEHTKVLDSLGTSVSTRKPQIASNDGVTNTGLSTDKTTTHNEMHINANTAVSDRTTHDLPGATKVMETTRKGDPFLTAEANATTSVLTTVPSSTIKTITVATPSAVNPKPTTMKVTTTSAVQTKPSAIKVATPSIANLKPALKPVTSSTEELKSTLLTMTTPSTVKLKPTTIKMTTPSAGKTNPATVKMTTHSVVNQEPATTMVTTTASIKPKETSELKTTFSTLKSSRTTITMTTPSVINSKLTSKIVTTLSSVQPKPSTVKVITSSNETKQAAITRTSSTSEQKTASITVTTPSIVKSKPTTLILTKHSSVKPKTTTELKTTFSTLKSSRTTITMTPPSAINSKLTLKVVTILSSVQPKPSTVKVITSSNETKQAAITGTTSSTPEQKTASITVTTPSIVKSKATTLMLTKHSSVKPKTTTIIMTTLKPTAEATTSVEINAPTHNLTFEEHMSDTTVTFGVSNNTFSQGVTSTKGYSEENNETESENMTTSLSTEAIETSNTTVSPASNTTMLSFLQWATGFTQARKPGVTSNPLQDPDKLQFQQPTLNPFLDDDTYWPVAMALTIGIPSIIVLAVTITVLHRMRKSKFMGANMYKTL</sequence>
<feature type="signal peptide" evidence="3">
    <location>
        <begin position="1"/>
        <end position="20"/>
    </location>
</feature>
<feature type="region of interest" description="Disordered" evidence="1">
    <location>
        <begin position="161"/>
        <end position="186"/>
    </location>
</feature>
<keyword evidence="2" id="KW-0812">Transmembrane</keyword>
<evidence type="ECO:0000313" key="4">
    <source>
        <dbReference type="EMBL" id="KAK3583538.1"/>
    </source>
</evidence>
<evidence type="ECO:0000313" key="5">
    <source>
        <dbReference type="Proteomes" id="UP001195483"/>
    </source>
</evidence>
<reference evidence="4" key="1">
    <citation type="journal article" date="2021" name="Genome Biol. Evol.">
        <title>A High-Quality Reference Genome for a Parasitic Bivalve with Doubly Uniparental Inheritance (Bivalvia: Unionida).</title>
        <authorList>
            <person name="Smith C.H."/>
        </authorList>
    </citation>
    <scope>NUCLEOTIDE SEQUENCE</scope>
    <source>
        <strain evidence="4">CHS0354</strain>
    </source>
</reference>
<feature type="transmembrane region" description="Helical" evidence="2">
    <location>
        <begin position="708"/>
        <end position="732"/>
    </location>
</feature>
<reference evidence="4" key="2">
    <citation type="journal article" date="2021" name="Genome Biol. Evol.">
        <title>Developing a high-quality reference genome for a parasitic bivalve with doubly uniparental inheritance (Bivalvia: Unionida).</title>
        <authorList>
            <person name="Smith C.H."/>
        </authorList>
    </citation>
    <scope>NUCLEOTIDE SEQUENCE</scope>
    <source>
        <strain evidence="4">CHS0354</strain>
        <tissue evidence="4">Mantle</tissue>
    </source>
</reference>
<feature type="compositionally biased region" description="Polar residues" evidence="1">
    <location>
        <begin position="35"/>
        <end position="46"/>
    </location>
</feature>
<comment type="caution">
    <text evidence="4">The sequence shown here is derived from an EMBL/GenBank/DDBJ whole genome shotgun (WGS) entry which is preliminary data.</text>
</comment>
<feature type="region of interest" description="Disordered" evidence="1">
    <location>
        <begin position="25"/>
        <end position="46"/>
    </location>
</feature>
<feature type="compositionally biased region" description="Polar residues" evidence="1">
    <location>
        <begin position="161"/>
        <end position="185"/>
    </location>
</feature>
<evidence type="ECO:0000256" key="2">
    <source>
        <dbReference type="SAM" id="Phobius"/>
    </source>
</evidence>
<accession>A0AAE0S1V0</accession>
<keyword evidence="3" id="KW-0732">Signal</keyword>
<keyword evidence="2" id="KW-1133">Transmembrane helix</keyword>
<protein>
    <submittedName>
        <fullName evidence="4">Uncharacterized protein</fullName>
    </submittedName>
</protein>
<proteinExistence type="predicted"/>
<evidence type="ECO:0000256" key="3">
    <source>
        <dbReference type="SAM" id="SignalP"/>
    </source>
</evidence>
<gene>
    <name evidence="4" type="ORF">CHS0354_026122</name>
</gene>
<keyword evidence="2" id="KW-0472">Membrane</keyword>
<evidence type="ECO:0000256" key="1">
    <source>
        <dbReference type="SAM" id="MobiDB-lite"/>
    </source>
</evidence>
<name>A0AAE0S1V0_9BIVA</name>
<reference evidence="4" key="3">
    <citation type="submission" date="2023-05" db="EMBL/GenBank/DDBJ databases">
        <authorList>
            <person name="Smith C.H."/>
        </authorList>
    </citation>
    <scope>NUCLEOTIDE SEQUENCE</scope>
    <source>
        <strain evidence="4">CHS0354</strain>
        <tissue evidence="4">Mantle</tissue>
    </source>
</reference>